<evidence type="ECO:0000256" key="9">
    <source>
        <dbReference type="ARBA" id="ARBA00023136"/>
    </source>
</evidence>
<dbReference type="Proteomes" id="UP001046870">
    <property type="component" value="Chromosome 23"/>
</dbReference>
<keyword evidence="4 16" id="KW-0812">Transmembrane</keyword>
<dbReference type="GO" id="GO:0007193">
    <property type="term" value="P:adenylate cyclase-inhibiting G protein-coupled receptor signaling pathway"/>
    <property type="evidence" value="ECO:0007669"/>
    <property type="project" value="TreeGrafter"/>
</dbReference>
<dbReference type="GO" id="GO:0042995">
    <property type="term" value="C:cell projection"/>
    <property type="evidence" value="ECO:0007669"/>
    <property type="project" value="UniProtKB-SubCell"/>
</dbReference>
<keyword evidence="20" id="KW-1185">Reference proteome</keyword>
<dbReference type="FunFam" id="1.20.1070.10:FF:000059">
    <property type="entry name" value="G protein-coupled receptor 37"/>
    <property type="match status" value="1"/>
</dbReference>
<evidence type="ECO:0000256" key="4">
    <source>
        <dbReference type="ARBA" id="ARBA00022692"/>
    </source>
</evidence>
<protein>
    <recommendedName>
        <fullName evidence="18">G-protein coupled receptors family 1 profile domain-containing protein</fullName>
    </recommendedName>
</protein>
<evidence type="ECO:0000256" key="14">
    <source>
        <dbReference type="ARBA" id="ARBA00023273"/>
    </source>
</evidence>
<keyword evidence="5 17" id="KW-0732">Signal</keyword>
<feature type="transmembrane region" description="Helical" evidence="16">
    <location>
        <begin position="464"/>
        <end position="485"/>
    </location>
</feature>
<evidence type="ECO:0000256" key="7">
    <source>
        <dbReference type="ARBA" id="ARBA00022989"/>
    </source>
</evidence>
<feature type="signal peptide" evidence="17">
    <location>
        <begin position="1"/>
        <end position="20"/>
    </location>
</feature>
<dbReference type="PRINTS" id="PR00237">
    <property type="entry name" value="GPCRRHODOPSN"/>
</dbReference>
<comment type="caution">
    <text evidence="19">The sequence shown here is derived from an EMBL/GenBank/DDBJ whole genome shotgun (WGS) entry which is preliminary data.</text>
</comment>
<dbReference type="Pfam" id="PF00001">
    <property type="entry name" value="7tm_1"/>
    <property type="match status" value="1"/>
</dbReference>
<feature type="transmembrane region" description="Helical" evidence="16">
    <location>
        <begin position="515"/>
        <end position="541"/>
    </location>
</feature>
<evidence type="ECO:0000256" key="8">
    <source>
        <dbReference type="ARBA" id="ARBA00023040"/>
    </source>
</evidence>
<organism evidence="19 20">
    <name type="scientific">Megalops atlanticus</name>
    <name type="common">Tarpon</name>
    <name type="synonym">Clupea gigantea</name>
    <dbReference type="NCBI Taxonomy" id="7932"/>
    <lineage>
        <taxon>Eukaryota</taxon>
        <taxon>Metazoa</taxon>
        <taxon>Chordata</taxon>
        <taxon>Craniata</taxon>
        <taxon>Vertebrata</taxon>
        <taxon>Euteleostomi</taxon>
        <taxon>Actinopterygii</taxon>
        <taxon>Neopterygii</taxon>
        <taxon>Teleostei</taxon>
        <taxon>Elopiformes</taxon>
        <taxon>Megalopidae</taxon>
        <taxon>Megalops</taxon>
    </lineage>
</organism>
<dbReference type="OrthoDB" id="9939725at2759"/>
<keyword evidence="9 16" id="KW-0472">Membrane</keyword>
<keyword evidence="3" id="KW-1003">Cell membrane</keyword>
<feature type="region of interest" description="Disordered" evidence="15">
    <location>
        <begin position="109"/>
        <end position="222"/>
    </location>
</feature>
<comment type="subcellular location">
    <subcellularLocation>
        <location evidence="2">Cell membrane</location>
        <topology evidence="2">Multi-pass membrane protein</topology>
    </subcellularLocation>
    <subcellularLocation>
        <location evidence="1">Cell projection</location>
    </subcellularLocation>
</comment>
<dbReference type="CDD" id="cd15127">
    <property type="entry name" value="7tmA_GPR37"/>
    <property type="match status" value="1"/>
</dbReference>
<evidence type="ECO:0000256" key="5">
    <source>
        <dbReference type="ARBA" id="ARBA00022729"/>
    </source>
</evidence>
<evidence type="ECO:0000256" key="11">
    <source>
        <dbReference type="ARBA" id="ARBA00023170"/>
    </source>
</evidence>
<dbReference type="GO" id="GO:0043410">
    <property type="term" value="P:positive regulation of MAPK cascade"/>
    <property type="evidence" value="ECO:0007669"/>
    <property type="project" value="TreeGrafter"/>
</dbReference>
<feature type="compositionally biased region" description="Polar residues" evidence="15">
    <location>
        <begin position="157"/>
        <end position="167"/>
    </location>
</feature>
<dbReference type="AlphaFoldDB" id="A0A9D3PEP9"/>
<gene>
    <name evidence="19" type="ORF">MATL_G00247690</name>
</gene>
<dbReference type="GO" id="GO:0043235">
    <property type="term" value="C:receptor complex"/>
    <property type="evidence" value="ECO:0007669"/>
    <property type="project" value="TreeGrafter"/>
</dbReference>
<feature type="chain" id="PRO_5038846303" description="G-protein coupled receptors family 1 profile domain-containing protein" evidence="17">
    <location>
        <begin position="21"/>
        <end position="635"/>
    </location>
</feature>
<dbReference type="InterPro" id="IPR000276">
    <property type="entry name" value="GPCR_Rhodpsn"/>
</dbReference>
<dbReference type="InterPro" id="IPR003909">
    <property type="entry name" value="GPR37_orph"/>
</dbReference>
<feature type="transmembrane region" description="Helical" evidence="16">
    <location>
        <begin position="402"/>
        <end position="421"/>
    </location>
</feature>
<evidence type="ECO:0000256" key="2">
    <source>
        <dbReference type="ARBA" id="ARBA00004651"/>
    </source>
</evidence>
<feature type="domain" description="G-protein coupled receptors family 1 profile" evidence="18">
    <location>
        <begin position="299"/>
        <end position="570"/>
    </location>
</feature>
<evidence type="ECO:0000256" key="15">
    <source>
        <dbReference type="SAM" id="MobiDB-lite"/>
    </source>
</evidence>
<evidence type="ECO:0000313" key="19">
    <source>
        <dbReference type="EMBL" id="KAG7456057.1"/>
    </source>
</evidence>
<keyword evidence="7 16" id="KW-1133">Transmembrane helix</keyword>
<dbReference type="PRINTS" id="PR01421">
    <property type="entry name" value="GPR37ORPHANR"/>
</dbReference>
<reference evidence="19" key="1">
    <citation type="submission" date="2021-01" db="EMBL/GenBank/DDBJ databases">
        <authorList>
            <person name="Zahm M."/>
            <person name="Roques C."/>
            <person name="Cabau C."/>
            <person name="Klopp C."/>
            <person name="Donnadieu C."/>
            <person name="Jouanno E."/>
            <person name="Lampietro C."/>
            <person name="Louis A."/>
            <person name="Herpin A."/>
            <person name="Echchiki A."/>
            <person name="Berthelot C."/>
            <person name="Parey E."/>
            <person name="Roest-Crollius H."/>
            <person name="Braasch I."/>
            <person name="Postlethwait J."/>
            <person name="Bobe J."/>
            <person name="Montfort J."/>
            <person name="Bouchez O."/>
            <person name="Begum T."/>
            <person name="Mejri S."/>
            <person name="Adams A."/>
            <person name="Chen W.-J."/>
            <person name="Guiguen Y."/>
        </authorList>
    </citation>
    <scope>NUCLEOTIDE SEQUENCE</scope>
    <source>
        <strain evidence="19">YG-15Mar2019-1</strain>
        <tissue evidence="19">Brain</tissue>
    </source>
</reference>
<keyword evidence="10" id="KW-1015">Disulfide bond</keyword>
<keyword evidence="12" id="KW-0325">Glycoprotein</keyword>
<evidence type="ECO:0000256" key="17">
    <source>
        <dbReference type="SAM" id="SignalP"/>
    </source>
</evidence>
<evidence type="ECO:0000256" key="12">
    <source>
        <dbReference type="ARBA" id="ARBA00023180"/>
    </source>
</evidence>
<feature type="transmembrane region" description="Helical" evidence="16">
    <location>
        <begin position="280"/>
        <end position="308"/>
    </location>
</feature>
<keyword evidence="6" id="KW-0832">Ubl conjugation</keyword>
<name>A0A9D3PEP9_MEGAT</name>
<dbReference type="PANTHER" id="PTHR46216">
    <property type="entry name" value="PROSAPOSIN RECEPTOR GPR37 FAMILY MEMBER"/>
    <property type="match status" value="1"/>
</dbReference>
<feature type="transmembrane region" description="Helical" evidence="16">
    <location>
        <begin position="360"/>
        <end position="381"/>
    </location>
</feature>
<proteinExistence type="predicted"/>
<dbReference type="GO" id="GO:0036505">
    <property type="term" value="F:prosaposin receptor activity"/>
    <property type="evidence" value="ECO:0007669"/>
    <property type="project" value="TreeGrafter"/>
</dbReference>
<accession>A0A9D3PEP9</accession>
<keyword evidence="13" id="KW-0807">Transducer</keyword>
<dbReference type="Gene3D" id="1.20.1070.10">
    <property type="entry name" value="Rhodopsin 7-helix transmembrane proteins"/>
    <property type="match status" value="1"/>
</dbReference>
<feature type="compositionally biased region" description="Basic residues" evidence="15">
    <location>
        <begin position="170"/>
        <end position="179"/>
    </location>
</feature>
<evidence type="ECO:0000256" key="13">
    <source>
        <dbReference type="ARBA" id="ARBA00023224"/>
    </source>
</evidence>
<evidence type="ECO:0000256" key="6">
    <source>
        <dbReference type="ARBA" id="ARBA00022843"/>
    </source>
</evidence>
<keyword evidence="11" id="KW-0675">Receptor</keyword>
<dbReference type="GO" id="GO:0008528">
    <property type="term" value="F:G protein-coupled peptide receptor activity"/>
    <property type="evidence" value="ECO:0007669"/>
    <property type="project" value="TreeGrafter"/>
</dbReference>
<feature type="compositionally biased region" description="Basic residues" evidence="15">
    <location>
        <begin position="190"/>
        <end position="202"/>
    </location>
</feature>
<feature type="transmembrane region" description="Helical" evidence="16">
    <location>
        <begin position="320"/>
        <end position="340"/>
    </location>
</feature>
<sequence>MQVLILRAIFFLAFNLTVLSHRYDDKVRTNLVPDNYNYNARHKIVPQTISESGRRWHRAYGRVVADIDHRRAHATGVSSWDAIKSLVYNINATSFKMKMLAGGKKKHFGYKYDVPPNGNETGTESSAATKRRESRRRKKEKLNSEMPAAMETLGDGYSSSKPPSVSKQGEHKKNHRRKRGTIDGQNKTVKSGRKQPGKRNHSPSHLESSPDASPAMWEPMPRPLALNQSTDFPFDITRNYELLTFPYDDLDETTPLIPLNTQGKKSGVRNPFYPLSSDAYGAYAIMCVSVIIFTVGIIGNIAIMCIVCHNYYMRSISNSLLANLALWDFVIIFFCLPLVIYHELTKTWLLGEFSCKIVPYIEVASLGVTTFTLCALCIDRFRAATNVQMYYEMIENCASTTAKLAVIWIGALLLALPELIIRQLATEEGESPDVTPCERCVVRISTELPDTIYVLGLTYDGARLWWYFGCYFCLPTLFTIGSSLVTARKIRRAEKACVRGNKKQIQLESQMNCTVVALAIMYGFCVIPENICNIVSAYMAAGVPRRTMDVLQLVSQVLLFCKSAGMPVLLFCLCKPFSRAFLDCCCCCCDECGPGKSSAATSDDNDHECTTELELSPFSTIRREMSAYTAVGTHC</sequence>
<evidence type="ECO:0000256" key="10">
    <source>
        <dbReference type="ARBA" id="ARBA00023157"/>
    </source>
</evidence>
<dbReference type="PROSITE" id="PS50262">
    <property type="entry name" value="G_PROTEIN_RECEP_F1_2"/>
    <property type="match status" value="1"/>
</dbReference>
<evidence type="ECO:0000259" key="18">
    <source>
        <dbReference type="PROSITE" id="PS50262"/>
    </source>
</evidence>
<dbReference type="EMBL" id="JAFDVH010000023">
    <property type="protein sequence ID" value="KAG7456057.1"/>
    <property type="molecule type" value="Genomic_DNA"/>
</dbReference>
<evidence type="ECO:0000256" key="1">
    <source>
        <dbReference type="ARBA" id="ARBA00004316"/>
    </source>
</evidence>
<dbReference type="SUPFAM" id="SSF81321">
    <property type="entry name" value="Family A G protein-coupled receptor-like"/>
    <property type="match status" value="1"/>
</dbReference>
<keyword evidence="14" id="KW-0966">Cell projection</keyword>
<evidence type="ECO:0000313" key="20">
    <source>
        <dbReference type="Proteomes" id="UP001046870"/>
    </source>
</evidence>
<feature type="transmembrane region" description="Helical" evidence="16">
    <location>
        <begin position="553"/>
        <end position="573"/>
    </location>
</feature>
<evidence type="ECO:0000256" key="16">
    <source>
        <dbReference type="SAM" id="Phobius"/>
    </source>
</evidence>
<keyword evidence="8" id="KW-0297">G-protein coupled receptor</keyword>
<dbReference type="InterPro" id="IPR017452">
    <property type="entry name" value="GPCR_Rhodpsn_7TM"/>
</dbReference>
<dbReference type="GO" id="GO:0005886">
    <property type="term" value="C:plasma membrane"/>
    <property type="evidence" value="ECO:0007669"/>
    <property type="project" value="UniProtKB-SubCell"/>
</dbReference>
<evidence type="ECO:0000256" key="3">
    <source>
        <dbReference type="ARBA" id="ARBA00022475"/>
    </source>
</evidence>
<dbReference type="PANTHER" id="PTHR46216:SF3">
    <property type="entry name" value="PROSAPOSIN RECEPTOR GPR37"/>
    <property type="match status" value="1"/>
</dbReference>